<dbReference type="EMBL" id="KN831996">
    <property type="protein sequence ID" value="KIO00360.1"/>
    <property type="molecule type" value="Genomic_DNA"/>
</dbReference>
<reference evidence="2 3" key="1">
    <citation type="submission" date="2014-04" db="EMBL/GenBank/DDBJ databases">
        <authorList>
            <consortium name="DOE Joint Genome Institute"/>
            <person name="Kuo A."/>
            <person name="Kohler A."/>
            <person name="Costa M.D."/>
            <person name="Nagy L.G."/>
            <person name="Floudas D."/>
            <person name="Copeland A."/>
            <person name="Barry K.W."/>
            <person name="Cichocki N."/>
            <person name="Veneault-Fourrey C."/>
            <person name="LaButti K."/>
            <person name="Lindquist E.A."/>
            <person name="Lipzen A."/>
            <person name="Lundell T."/>
            <person name="Morin E."/>
            <person name="Murat C."/>
            <person name="Sun H."/>
            <person name="Tunlid A."/>
            <person name="Henrissat B."/>
            <person name="Grigoriev I.V."/>
            <person name="Hibbett D.S."/>
            <person name="Martin F."/>
            <person name="Nordberg H.P."/>
            <person name="Cantor M.N."/>
            <person name="Hua S.X."/>
        </authorList>
    </citation>
    <scope>NUCLEOTIDE SEQUENCE [LARGE SCALE GENOMIC DNA]</scope>
    <source>
        <strain evidence="2 3">Marx 270</strain>
    </source>
</reference>
<dbReference type="Proteomes" id="UP000054217">
    <property type="component" value="Unassembled WGS sequence"/>
</dbReference>
<name>A0A0C3NH73_PISTI</name>
<dbReference type="InParanoid" id="A0A0C3NH73"/>
<dbReference type="AlphaFoldDB" id="A0A0C3NH73"/>
<protein>
    <submittedName>
        <fullName evidence="2">Uncharacterized protein</fullName>
    </submittedName>
</protein>
<proteinExistence type="predicted"/>
<evidence type="ECO:0000313" key="3">
    <source>
        <dbReference type="Proteomes" id="UP000054217"/>
    </source>
</evidence>
<sequence>MAFPQPKPANTPIVRTRQIASTFSRNTARRRDSLVESARRTTKRVSRDAENAVFATV</sequence>
<dbReference type="HOGENOM" id="CLU_2997441_0_0_1"/>
<keyword evidence="3" id="KW-1185">Reference proteome</keyword>
<evidence type="ECO:0000256" key="1">
    <source>
        <dbReference type="SAM" id="MobiDB-lite"/>
    </source>
</evidence>
<reference evidence="3" key="2">
    <citation type="submission" date="2015-01" db="EMBL/GenBank/DDBJ databases">
        <title>Evolutionary Origins and Diversification of the Mycorrhizal Mutualists.</title>
        <authorList>
            <consortium name="DOE Joint Genome Institute"/>
            <consortium name="Mycorrhizal Genomics Consortium"/>
            <person name="Kohler A."/>
            <person name="Kuo A."/>
            <person name="Nagy L.G."/>
            <person name="Floudas D."/>
            <person name="Copeland A."/>
            <person name="Barry K.W."/>
            <person name="Cichocki N."/>
            <person name="Veneault-Fourrey C."/>
            <person name="LaButti K."/>
            <person name="Lindquist E.A."/>
            <person name="Lipzen A."/>
            <person name="Lundell T."/>
            <person name="Morin E."/>
            <person name="Murat C."/>
            <person name="Riley R."/>
            <person name="Ohm R."/>
            <person name="Sun H."/>
            <person name="Tunlid A."/>
            <person name="Henrissat B."/>
            <person name="Grigoriev I.V."/>
            <person name="Hibbett D.S."/>
            <person name="Martin F."/>
        </authorList>
    </citation>
    <scope>NUCLEOTIDE SEQUENCE [LARGE SCALE GENOMIC DNA]</scope>
    <source>
        <strain evidence="3">Marx 270</strain>
    </source>
</reference>
<evidence type="ECO:0000313" key="2">
    <source>
        <dbReference type="EMBL" id="KIO00360.1"/>
    </source>
</evidence>
<organism evidence="2 3">
    <name type="scientific">Pisolithus tinctorius Marx 270</name>
    <dbReference type="NCBI Taxonomy" id="870435"/>
    <lineage>
        <taxon>Eukaryota</taxon>
        <taxon>Fungi</taxon>
        <taxon>Dikarya</taxon>
        <taxon>Basidiomycota</taxon>
        <taxon>Agaricomycotina</taxon>
        <taxon>Agaricomycetes</taxon>
        <taxon>Agaricomycetidae</taxon>
        <taxon>Boletales</taxon>
        <taxon>Sclerodermatineae</taxon>
        <taxon>Pisolithaceae</taxon>
        <taxon>Pisolithus</taxon>
    </lineage>
</organism>
<feature type="compositionally biased region" description="Basic and acidic residues" evidence="1">
    <location>
        <begin position="29"/>
        <end position="50"/>
    </location>
</feature>
<gene>
    <name evidence="2" type="ORF">M404DRAFT_1003810</name>
</gene>
<accession>A0A0C3NH73</accession>
<feature type="region of interest" description="Disordered" evidence="1">
    <location>
        <begin position="25"/>
        <end position="57"/>
    </location>
</feature>